<dbReference type="GO" id="GO:0070402">
    <property type="term" value="F:NADPH binding"/>
    <property type="evidence" value="ECO:0007669"/>
    <property type="project" value="TreeGrafter"/>
</dbReference>
<dbReference type="InterPro" id="IPR036098">
    <property type="entry name" value="Thymidylate_synthase_ThyX_sf"/>
</dbReference>
<organism evidence="1 2">
    <name type="scientific">Aeromonas phage PS</name>
    <dbReference type="NCBI Taxonomy" id="2723762"/>
    <lineage>
        <taxon>Viruses</taxon>
        <taxon>Duplodnaviria</taxon>
        <taxon>Heunggongvirae</taxon>
        <taxon>Uroviricota</taxon>
        <taxon>Caudoviricetes</taxon>
        <taxon>Autographivirales</taxon>
        <taxon>Autoscriptoviridae</taxon>
        <taxon>Savitribaivirus</taxon>
        <taxon>Savitribaivirus PS</taxon>
    </lineage>
</organism>
<evidence type="ECO:0000313" key="1">
    <source>
        <dbReference type="EMBL" id="QIW89954.1"/>
    </source>
</evidence>
<dbReference type="Gene3D" id="3.30.1360.170">
    <property type="match status" value="1"/>
</dbReference>
<dbReference type="EMBL" id="MT259468">
    <property type="protein sequence ID" value="QIW89954.1"/>
    <property type="molecule type" value="Genomic_DNA"/>
</dbReference>
<dbReference type="InterPro" id="IPR003669">
    <property type="entry name" value="Thymidylate_synthase_ThyX"/>
</dbReference>
<name>A0A6H0X6K5_9CAUD</name>
<dbReference type="Pfam" id="PF02511">
    <property type="entry name" value="Thy1"/>
    <property type="match status" value="1"/>
</dbReference>
<dbReference type="GO" id="GO:0004799">
    <property type="term" value="F:thymidylate synthase activity"/>
    <property type="evidence" value="ECO:0007669"/>
    <property type="project" value="TreeGrafter"/>
</dbReference>
<dbReference type="PANTHER" id="PTHR34934">
    <property type="entry name" value="FLAVIN-DEPENDENT THYMIDYLATE SYNTHASE"/>
    <property type="match status" value="1"/>
</dbReference>
<proteinExistence type="predicted"/>
<sequence length="231" mass="26051">MRTGTYGIEEQGRIAPISVELVDVLGSDVNIVNAARVSFAKEVQEVGEADQKLMRYLWKHKHWTPFAHTCITVRCKAPIFLARQLVKHQVGLVWNEESRRYIDTKPEYYIPESLHIAPTNAKQGAGTAFTEVEYKAKIDRLIQNTDECDDMYLLSIRGGMAPEEARMFLPLNTHTNWVWSGSLVAFMRVIEQRSDAHAQGAAQEFAKLLRAAISGTYPMAITAYNVVHNGN</sequence>
<dbReference type="SUPFAM" id="SSF69796">
    <property type="entry name" value="Thymidylate synthase-complementing protein Thy1"/>
    <property type="match status" value="1"/>
</dbReference>
<dbReference type="PANTHER" id="PTHR34934:SF1">
    <property type="entry name" value="FLAVIN-DEPENDENT THYMIDYLATE SYNTHASE"/>
    <property type="match status" value="1"/>
</dbReference>
<dbReference type="GO" id="GO:0050660">
    <property type="term" value="F:flavin adenine dinucleotide binding"/>
    <property type="evidence" value="ECO:0007669"/>
    <property type="project" value="InterPro"/>
</dbReference>
<protein>
    <submittedName>
        <fullName evidence="1">Thymidylate synthase</fullName>
    </submittedName>
</protein>
<evidence type="ECO:0000313" key="2">
    <source>
        <dbReference type="Proteomes" id="UP000503286"/>
    </source>
</evidence>
<accession>A0A6H0X6K5</accession>
<dbReference type="CDD" id="cd20175">
    <property type="entry name" value="ThyX"/>
    <property type="match status" value="1"/>
</dbReference>
<dbReference type="GO" id="GO:0006231">
    <property type="term" value="P:dTMP biosynthetic process"/>
    <property type="evidence" value="ECO:0007669"/>
    <property type="project" value="InterPro"/>
</dbReference>
<dbReference type="NCBIfam" id="TIGR02170">
    <property type="entry name" value="thyX"/>
    <property type="match status" value="1"/>
</dbReference>
<dbReference type="PROSITE" id="PS51331">
    <property type="entry name" value="THYX"/>
    <property type="match status" value="1"/>
</dbReference>
<keyword evidence="2" id="KW-1185">Reference proteome</keyword>
<dbReference type="Proteomes" id="UP000503286">
    <property type="component" value="Segment"/>
</dbReference>
<reference evidence="1" key="1">
    <citation type="submission" date="2020-03" db="EMBL/GenBank/DDBJ databases">
        <title>Complete genome sequence of Aeromonas phage PS.</title>
        <authorList>
            <person name="Tagunde S.N."/>
            <person name="Newase S.K."/>
            <person name="Nagar V."/>
            <person name="Kapadnis B.P."/>
            <person name="Pandit S.V."/>
        </authorList>
    </citation>
    <scope>NUCLEOTIDE SEQUENCE</scope>
</reference>
<dbReference type="GO" id="GO:0050797">
    <property type="term" value="F:thymidylate synthase (FAD) activity"/>
    <property type="evidence" value="ECO:0007669"/>
    <property type="project" value="InterPro"/>
</dbReference>